<dbReference type="Proteomes" id="UP000019149">
    <property type="component" value="Unassembled WGS sequence"/>
</dbReference>
<gene>
    <name evidence="9" type="ORF">EGR_08188</name>
</gene>
<keyword evidence="10" id="KW-1185">Reference proteome</keyword>
<dbReference type="PANTHER" id="PTHR21490">
    <property type="entry name" value="ENKURIN-RELATED"/>
    <property type="match status" value="1"/>
</dbReference>
<evidence type="ECO:0000256" key="6">
    <source>
        <dbReference type="SAM" id="MobiDB-lite"/>
    </source>
</evidence>
<evidence type="ECO:0000256" key="4">
    <source>
        <dbReference type="ARBA" id="ARBA00023212"/>
    </source>
</evidence>
<feature type="signal peptide" evidence="7">
    <location>
        <begin position="1"/>
        <end position="20"/>
    </location>
</feature>
<accession>W6U8Z5</accession>
<dbReference type="OrthoDB" id="2123594at2759"/>
<comment type="caution">
    <text evidence="9">The sequence shown here is derived from an EMBL/GenBank/DDBJ whole genome shotgun (WGS) entry which is preliminary data.</text>
</comment>
<dbReference type="GO" id="GO:0001669">
    <property type="term" value="C:acrosomal vesicle"/>
    <property type="evidence" value="ECO:0007669"/>
    <property type="project" value="TreeGrafter"/>
</dbReference>
<evidence type="ECO:0000313" key="10">
    <source>
        <dbReference type="Proteomes" id="UP000019149"/>
    </source>
</evidence>
<evidence type="ECO:0000256" key="7">
    <source>
        <dbReference type="SAM" id="SignalP"/>
    </source>
</evidence>
<dbReference type="InterPro" id="IPR027012">
    <property type="entry name" value="Enkurin_dom"/>
</dbReference>
<dbReference type="Pfam" id="PF13864">
    <property type="entry name" value="Enkurin"/>
    <property type="match status" value="1"/>
</dbReference>
<dbReference type="RefSeq" id="XP_024348147.1">
    <property type="nucleotide sequence ID" value="XM_024497437.1"/>
</dbReference>
<name>W6U8Z5_ECHGR</name>
<feature type="domain" description="Enkurin" evidence="8">
    <location>
        <begin position="274"/>
        <end position="366"/>
    </location>
</feature>
<dbReference type="InterPro" id="IPR052102">
    <property type="entry name" value="Enkurin_domain-protein"/>
</dbReference>
<dbReference type="EMBL" id="APAU02000098">
    <property type="protein sequence ID" value="EUB56951.1"/>
    <property type="molecule type" value="Genomic_DNA"/>
</dbReference>
<dbReference type="OMA" id="CCGRIES"/>
<proteinExistence type="predicted"/>
<evidence type="ECO:0000256" key="2">
    <source>
        <dbReference type="ARBA" id="ARBA00004245"/>
    </source>
</evidence>
<dbReference type="CTD" id="36343903"/>
<keyword evidence="5" id="KW-0966">Cell projection</keyword>
<dbReference type="AlphaFoldDB" id="W6U8Z5"/>
<comment type="subcellular location">
    <subcellularLocation>
        <location evidence="1">Cell projection</location>
        <location evidence="1">Cilium</location>
    </subcellularLocation>
    <subcellularLocation>
        <location evidence="2">Cytoplasm</location>
        <location evidence="2">Cytoskeleton</location>
    </subcellularLocation>
</comment>
<sequence>MHIFASSSAFCCALSALIFASKQLCDCITRVKPIDEARGAFKILPKMYDKEALQRPPAPGTCCGRIESTKGAVQTREYIYNLLAQQTSVVNPQKRLPRIRPRRTSPPPLPDAVPKAPYKTMGPPPHPHLEVNELPQKIPFKPKHWRTPFMDRGCVKEKVRLDKIAFEKLKLEKPAGRIKDACCAGVRPPIPPNQGGEPIACRELPHRTNWIERNAIRAITSKPGYRIPNADRRMIVDTRRGDKQALVSSKTHSGLEKLYVYKPTFGRVPRYLRQRAEAIAKTREAYSHYLNEKDLQRTDYMLTEKERGELLSGLKTAWDKYNAKYLGLSASRSGAKQKSYGDYLEKQLASLERDIEMIESHPYIFVDADKTPGVGGSVTNDIQV</sequence>
<protein>
    <submittedName>
        <fullName evidence="9">Enkurin</fullName>
    </submittedName>
</protein>
<keyword evidence="3" id="KW-0963">Cytoplasm</keyword>
<keyword evidence="7" id="KW-0732">Signal</keyword>
<reference evidence="9 10" key="1">
    <citation type="journal article" date="2013" name="Nat. Genet.">
        <title>The genome of the hydatid tapeworm Echinococcus granulosus.</title>
        <authorList>
            <person name="Zheng H."/>
            <person name="Zhang W."/>
            <person name="Zhang L."/>
            <person name="Zhang Z."/>
            <person name="Li J."/>
            <person name="Lu G."/>
            <person name="Zhu Y."/>
            <person name="Wang Y."/>
            <person name="Huang Y."/>
            <person name="Liu J."/>
            <person name="Kang H."/>
            <person name="Chen J."/>
            <person name="Wang L."/>
            <person name="Chen A."/>
            <person name="Yu S."/>
            <person name="Gao Z."/>
            <person name="Jin L."/>
            <person name="Gu W."/>
            <person name="Wang Z."/>
            <person name="Zhao L."/>
            <person name="Shi B."/>
            <person name="Wen H."/>
            <person name="Lin R."/>
            <person name="Jones M.K."/>
            <person name="Brejova B."/>
            <person name="Vinar T."/>
            <person name="Zhao G."/>
            <person name="McManus D.P."/>
            <person name="Chen Z."/>
            <person name="Zhou Y."/>
            <person name="Wang S."/>
        </authorList>
    </citation>
    <scope>NUCLEOTIDE SEQUENCE [LARGE SCALE GENOMIC DNA]</scope>
</reference>
<dbReference type="GO" id="GO:0005516">
    <property type="term" value="F:calmodulin binding"/>
    <property type="evidence" value="ECO:0007669"/>
    <property type="project" value="TreeGrafter"/>
</dbReference>
<dbReference type="PANTHER" id="PTHR21490:SF0">
    <property type="entry name" value="ENKURIN"/>
    <property type="match status" value="1"/>
</dbReference>
<evidence type="ECO:0000313" key="9">
    <source>
        <dbReference type="EMBL" id="EUB56951.1"/>
    </source>
</evidence>
<evidence type="ECO:0000259" key="8">
    <source>
        <dbReference type="PROSITE" id="PS51665"/>
    </source>
</evidence>
<evidence type="ECO:0000256" key="3">
    <source>
        <dbReference type="ARBA" id="ARBA00022490"/>
    </source>
</evidence>
<dbReference type="PROSITE" id="PS51665">
    <property type="entry name" value="ENKURIN"/>
    <property type="match status" value="1"/>
</dbReference>
<dbReference type="GeneID" id="36343903"/>
<dbReference type="GO" id="GO:0005879">
    <property type="term" value="C:axonemal microtubule"/>
    <property type="evidence" value="ECO:0007669"/>
    <property type="project" value="TreeGrafter"/>
</dbReference>
<organism evidence="9 10">
    <name type="scientific">Echinococcus granulosus</name>
    <name type="common">Hydatid tapeworm</name>
    <dbReference type="NCBI Taxonomy" id="6210"/>
    <lineage>
        <taxon>Eukaryota</taxon>
        <taxon>Metazoa</taxon>
        <taxon>Spiralia</taxon>
        <taxon>Lophotrochozoa</taxon>
        <taxon>Platyhelminthes</taxon>
        <taxon>Cestoda</taxon>
        <taxon>Eucestoda</taxon>
        <taxon>Cyclophyllidea</taxon>
        <taxon>Taeniidae</taxon>
        <taxon>Echinococcus</taxon>
        <taxon>Echinococcus granulosus group</taxon>
    </lineage>
</organism>
<feature type="region of interest" description="Disordered" evidence="6">
    <location>
        <begin position="93"/>
        <end position="113"/>
    </location>
</feature>
<feature type="chain" id="PRO_5004881876" evidence="7">
    <location>
        <begin position="21"/>
        <end position="384"/>
    </location>
</feature>
<evidence type="ECO:0000256" key="1">
    <source>
        <dbReference type="ARBA" id="ARBA00004138"/>
    </source>
</evidence>
<evidence type="ECO:0000256" key="5">
    <source>
        <dbReference type="ARBA" id="ARBA00023273"/>
    </source>
</evidence>
<dbReference type="KEGG" id="egl:EGR_08188"/>
<keyword evidence="4" id="KW-0206">Cytoskeleton</keyword>